<name>A0A837GC02_9VIBR</name>
<dbReference type="RefSeq" id="WP_045984845.1">
    <property type="nucleotide sequence ID" value="NZ_CP063051.1"/>
</dbReference>
<evidence type="ECO:0000313" key="1">
    <source>
        <dbReference type="EMBL" id="KJY77872.1"/>
    </source>
</evidence>
<comment type="caution">
    <text evidence="1">The sequence shown here is derived from an EMBL/GenBank/DDBJ whole genome shotgun (WGS) entry which is preliminary data.</text>
</comment>
<dbReference type="PROSITE" id="PS51257">
    <property type="entry name" value="PROKAR_LIPOPROTEIN"/>
    <property type="match status" value="1"/>
</dbReference>
<protein>
    <submittedName>
        <fullName evidence="1">Uncharacterized protein</fullName>
    </submittedName>
</protein>
<accession>A0A837GC02</accession>
<reference evidence="1" key="1">
    <citation type="journal article" date="2015" name="BMC Genomics">
        <title>Genome mining reveals unlocked bioactive potential of marine Gram-negative bacteria.</title>
        <authorList>
            <person name="Machado H."/>
            <person name="Sonnenschein E.C."/>
            <person name="Melchiorsen J."/>
            <person name="Gram L."/>
        </authorList>
    </citation>
    <scope>NUCLEOTIDE SEQUENCE</scope>
    <source>
        <strain evidence="1">S2052</strain>
    </source>
</reference>
<gene>
    <name evidence="1" type="ORF">TW71_02230</name>
</gene>
<organism evidence="1">
    <name type="scientific">Vibrio coralliilyticus</name>
    <dbReference type="NCBI Taxonomy" id="190893"/>
    <lineage>
        <taxon>Bacteria</taxon>
        <taxon>Pseudomonadati</taxon>
        <taxon>Pseudomonadota</taxon>
        <taxon>Gammaproteobacteria</taxon>
        <taxon>Vibrionales</taxon>
        <taxon>Vibrionaceae</taxon>
        <taxon>Vibrio</taxon>
    </lineage>
</organism>
<proteinExistence type="predicted"/>
<dbReference type="EMBL" id="JXXR01000001">
    <property type="protein sequence ID" value="KJY77872.1"/>
    <property type="molecule type" value="Genomic_DNA"/>
</dbReference>
<dbReference type="AlphaFoldDB" id="A0A837GC02"/>
<sequence length="347" mass="38189">MFKRAAISVSVLTTLLVGCGGGGSGDAGSTGKNNINGGQSRVVYPMGIYVATLGNVSDDILRASDTSPRYMGIGIGYHYTGEQQFWSQSVSVDASDDYHKVEMSAGYEVAQSTVSDAMEYASTRVKPSGEVLSSSLRNAKLSNLGWIFGEWRKDLSAVQKAQIQSIHLDDYEFNTLDYGFRMTSEDSGIQGEDFNVWYQQVETEKLIDVLASLPDTEWKSIDAYNQPNAYNRYKFTQVNNGPLMVTAFIEDNGVEYCKTEPKGFAMYNDNQIIRSETKLEASGVEACKAYLRQSGTKPFEGEHGILIGFVKSASGQSQMAVYHTGFYQEDDLEKHQALSGSGMFVKN</sequence>